<dbReference type="OrthoDB" id="5504613at2"/>
<name>A0A5C6X5C4_9DELT</name>
<organism evidence="2 3">
    <name type="scientific">Lujinxingia vulgaris</name>
    <dbReference type="NCBI Taxonomy" id="2600176"/>
    <lineage>
        <taxon>Bacteria</taxon>
        <taxon>Deltaproteobacteria</taxon>
        <taxon>Bradymonadales</taxon>
        <taxon>Lujinxingiaceae</taxon>
        <taxon>Lujinxingia</taxon>
    </lineage>
</organism>
<sequence>MMKINAGRAGAWLLVGAMVVPSTALAQEISPEDAVSTERLQAPEIAPVAEEEAEEERLDWNFRLTSEVHSSDNAGFRQLDEENGNQERIETDDRHTFAYTSIAMGANYKVLDDTTLNFSASHSGLWGSDQLGGTNDFGGFFYVYDLNVDWQALDLDAVKLNARFGRQAYTIGGTPRDYFMRDNVDGLTLNFDFGAGGKLRLLAFDLFASQGRPDTVSFLRWHAGRDLVYNMRGETNTFRYGGVYENTDLLDGLETRAFGYFASIGGAGTGADRTHEGTLGNFSDNDFSWLAGARASYYLELDTARLGAYGEYAYSGGIDRKEVNIGVHDVAIDGQAFGAGVSGDLDLGAAGLHLALQYFRADGAQYGADGLQFNHGFVSMGGSYAGGLNMGRYNGWRPSAYVSREGIAHSEHDIRREGGTQILHGGLGLTLDPGLRLDLGAWMYQDTGSTNLDFARLDAAGDRLPSGYSRDQLEAQQRLGKSLGTELNASLSYQANEALSLYGMGGIFLPGEFYEIEITRNAGSARGSIDNLQQFWAVSAGATLVF</sequence>
<feature type="chain" id="PRO_5023007666" description="Alginate export domain-containing protein" evidence="1">
    <location>
        <begin position="27"/>
        <end position="546"/>
    </location>
</feature>
<dbReference type="RefSeq" id="WP_146982576.1">
    <property type="nucleotide sequence ID" value="NZ_VOSM01000009.1"/>
</dbReference>
<proteinExistence type="predicted"/>
<evidence type="ECO:0000256" key="1">
    <source>
        <dbReference type="SAM" id="SignalP"/>
    </source>
</evidence>
<protein>
    <recommendedName>
        <fullName evidence="4">Alginate export domain-containing protein</fullName>
    </recommendedName>
</protein>
<evidence type="ECO:0000313" key="2">
    <source>
        <dbReference type="EMBL" id="TXD35458.1"/>
    </source>
</evidence>
<keyword evidence="1" id="KW-0732">Signal</keyword>
<keyword evidence="3" id="KW-1185">Reference proteome</keyword>
<evidence type="ECO:0008006" key="4">
    <source>
        <dbReference type="Google" id="ProtNLM"/>
    </source>
</evidence>
<accession>A0A5C6X5C4</accession>
<comment type="caution">
    <text evidence="2">The sequence shown here is derived from an EMBL/GenBank/DDBJ whole genome shotgun (WGS) entry which is preliminary data.</text>
</comment>
<evidence type="ECO:0000313" key="3">
    <source>
        <dbReference type="Proteomes" id="UP000321412"/>
    </source>
</evidence>
<gene>
    <name evidence="2" type="ORF">FRC98_16730</name>
</gene>
<reference evidence="2 3" key="1">
    <citation type="submission" date="2019-08" db="EMBL/GenBank/DDBJ databases">
        <title>Bradymonadales sp. TMQ4.</title>
        <authorList>
            <person name="Liang Q."/>
        </authorList>
    </citation>
    <scope>NUCLEOTIDE SEQUENCE [LARGE SCALE GENOMIC DNA]</scope>
    <source>
        <strain evidence="2 3">TMQ4</strain>
    </source>
</reference>
<dbReference type="EMBL" id="VOSM01000009">
    <property type="protein sequence ID" value="TXD35458.1"/>
    <property type="molecule type" value="Genomic_DNA"/>
</dbReference>
<feature type="signal peptide" evidence="1">
    <location>
        <begin position="1"/>
        <end position="26"/>
    </location>
</feature>
<dbReference type="AlphaFoldDB" id="A0A5C6X5C4"/>
<dbReference type="Proteomes" id="UP000321412">
    <property type="component" value="Unassembled WGS sequence"/>
</dbReference>